<evidence type="ECO:0000256" key="2">
    <source>
        <dbReference type="SAM" id="MobiDB-lite"/>
    </source>
</evidence>
<name>A0A0A9WFY9_LYGHE</name>
<dbReference type="PANTHER" id="PTHR12096">
    <property type="entry name" value="NUCLEAR PROTEIN SKIP-RELATED"/>
    <property type="match status" value="1"/>
</dbReference>
<protein>
    <submittedName>
        <fullName evidence="4">SNW domain-containing protein 1</fullName>
    </submittedName>
</protein>
<reference evidence="6" key="3">
    <citation type="submission" date="2014-09" db="EMBL/GenBank/DDBJ databases">
        <authorList>
            <person name="Magalhaes I.L.F."/>
            <person name="Oliveira U."/>
            <person name="Santos F.R."/>
            <person name="Vidigal T.H.D.A."/>
            <person name="Brescovit A.D."/>
            <person name="Santos A.J."/>
        </authorList>
    </citation>
    <scope>NUCLEOTIDE SEQUENCE</scope>
</reference>
<accession>A0A0A9WFY9</accession>
<evidence type="ECO:0000313" key="5">
    <source>
        <dbReference type="EMBL" id="JAG35963.1"/>
    </source>
</evidence>
<dbReference type="EMBL" id="GBRD01002494">
    <property type="protein sequence ID" value="JAG63327.1"/>
    <property type="molecule type" value="Transcribed_RNA"/>
</dbReference>
<reference evidence="4" key="1">
    <citation type="journal article" date="2014" name="PLoS ONE">
        <title>Transcriptome-Based Identification of ABC Transporters in the Western Tarnished Plant Bug Lygus hesperus.</title>
        <authorList>
            <person name="Hull J.J."/>
            <person name="Chaney K."/>
            <person name="Geib S.M."/>
            <person name="Fabrick J.A."/>
            <person name="Brent C.S."/>
            <person name="Walsh D."/>
            <person name="Lavine L.C."/>
        </authorList>
    </citation>
    <scope>NUCLEOTIDE SEQUENCE</scope>
</reference>
<gene>
    <name evidence="4" type="primary">SNW1_0</name>
    <name evidence="5" type="synonym">SNW1_1</name>
    <name evidence="4" type="ORF">CM83_94759</name>
    <name evidence="5" type="ORF">CM83_94760</name>
</gene>
<proteinExistence type="inferred from homology"/>
<reference evidence="4" key="2">
    <citation type="submission" date="2014-07" db="EMBL/GenBank/DDBJ databases">
        <authorList>
            <person name="Hull J."/>
        </authorList>
    </citation>
    <scope>NUCLEOTIDE SEQUENCE</scope>
</reference>
<dbReference type="EMBL" id="GBRD01002496">
    <property type="protein sequence ID" value="JAG63325.1"/>
    <property type="molecule type" value="Transcribed_RNA"/>
</dbReference>
<dbReference type="EMBL" id="GBRD01002497">
    <property type="protein sequence ID" value="JAG63324.1"/>
    <property type="molecule type" value="Transcribed_RNA"/>
</dbReference>
<comment type="similarity">
    <text evidence="1">Belongs to the SNW family.</text>
</comment>
<organism evidence="4">
    <name type="scientific">Lygus hesperus</name>
    <name type="common">Western plant bug</name>
    <dbReference type="NCBI Taxonomy" id="30085"/>
    <lineage>
        <taxon>Eukaryota</taxon>
        <taxon>Metazoa</taxon>
        <taxon>Ecdysozoa</taxon>
        <taxon>Arthropoda</taxon>
        <taxon>Hexapoda</taxon>
        <taxon>Insecta</taxon>
        <taxon>Pterygota</taxon>
        <taxon>Neoptera</taxon>
        <taxon>Paraneoptera</taxon>
        <taxon>Hemiptera</taxon>
        <taxon>Heteroptera</taxon>
        <taxon>Panheteroptera</taxon>
        <taxon>Cimicomorpha</taxon>
        <taxon>Miridae</taxon>
        <taxon>Mirini</taxon>
        <taxon>Lygus</taxon>
    </lineage>
</organism>
<evidence type="ECO:0000259" key="3">
    <source>
        <dbReference type="Pfam" id="PF02731"/>
    </source>
</evidence>
<feature type="domain" description="SKI-interacting protein SKIP SNW" evidence="3">
    <location>
        <begin position="176"/>
        <end position="336"/>
    </location>
</feature>
<feature type="region of interest" description="Disordered" evidence="2">
    <location>
        <begin position="1"/>
        <end position="64"/>
    </location>
</feature>
<dbReference type="InterPro" id="IPR017862">
    <property type="entry name" value="SKI-int_prot_SKIP"/>
</dbReference>
<dbReference type="EMBL" id="GBHO01007641">
    <property type="protein sequence ID" value="JAG35963.1"/>
    <property type="molecule type" value="Transcribed_RNA"/>
</dbReference>
<evidence type="ECO:0000313" key="4">
    <source>
        <dbReference type="EMBL" id="JAG06321.1"/>
    </source>
</evidence>
<evidence type="ECO:0000313" key="6">
    <source>
        <dbReference type="EMBL" id="JAG63324.1"/>
    </source>
</evidence>
<dbReference type="EMBL" id="GBHO01037283">
    <property type="protein sequence ID" value="JAG06321.1"/>
    <property type="molecule type" value="Transcribed_RNA"/>
</dbReference>
<feature type="region of interest" description="Disordered" evidence="2">
    <location>
        <begin position="125"/>
        <end position="145"/>
    </location>
</feature>
<feature type="region of interest" description="Disordered" evidence="2">
    <location>
        <begin position="475"/>
        <end position="539"/>
    </location>
</feature>
<dbReference type="GO" id="GO:0005681">
    <property type="term" value="C:spliceosomal complex"/>
    <property type="evidence" value="ECO:0007669"/>
    <property type="project" value="InterPro"/>
</dbReference>
<dbReference type="GO" id="GO:0000398">
    <property type="term" value="P:mRNA splicing, via spliceosome"/>
    <property type="evidence" value="ECO:0007669"/>
    <property type="project" value="InterPro"/>
</dbReference>
<dbReference type="Pfam" id="PF02731">
    <property type="entry name" value="SKIP_SNW"/>
    <property type="match status" value="1"/>
</dbReference>
<dbReference type="EMBL" id="GBRD01002495">
    <property type="protein sequence ID" value="JAG63326.1"/>
    <property type="molecule type" value="Transcribed_RNA"/>
</dbReference>
<dbReference type="AlphaFoldDB" id="A0A0A9WFY9"/>
<sequence>MSLSTLLPAPSQPVWDREDEAAKQSWPPPSSALVSTAPTAPPYGQRRGWAPRSQQDYGDGGAFPEIHMAQYPLNMGLEKKESSSNALAVQLDAEGKIKYDVIARQGHSKDKIIYSKLTDLLPAEIKGENDPSLEKPDEESIQETTERTRMALEKLTSSKIASAMPVRCAEKAAPAQFIRYTPAQQGSAFNSGAKQRVIRMVEAQKDPLEPPKFKINKKIPRGPPSPPAPVLHSPTRKVTVKEQKEWKIPPCISNWKNAKGYTIPLDKRLAADGRGLQQVHINENFAKLAEALYIADRKAREAVETRAQLEKKLAQKEKEKKEEHLRQLAQKAREERAGIRPVGHDKDDEARERDQLRFERHKDRARERNLARAAPDKRSKLERDRERDISEQIALGLPAKSQPLTGEAAFDQRLFNTTKGMDSGFADDEAYNVYDKPWRDGNSLATHLYRPGKNVDKEIYGDDYDKIIRTNRFVPDKEFSGTDRSGAGRSAGPVQFEKEEEDPFGLDQFLNQAKRGGTQSTKRPAPKDDRSYDKKKRRD</sequence>
<evidence type="ECO:0000256" key="1">
    <source>
        <dbReference type="ARBA" id="ARBA00010197"/>
    </source>
</evidence>
<feature type="region of interest" description="Disordered" evidence="2">
    <location>
        <begin position="314"/>
        <end position="387"/>
    </location>
</feature>
<feature type="compositionally biased region" description="Basic and acidic residues" evidence="2">
    <location>
        <begin position="125"/>
        <end position="135"/>
    </location>
</feature>
<dbReference type="InterPro" id="IPR004015">
    <property type="entry name" value="SKI-int_prot_SKIP_SNW-dom"/>
</dbReference>
<feature type="region of interest" description="Disordered" evidence="2">
    <location>
        <begin position="210"/>
        <end position="235"/>
    </location>
</feature>